<reference evidence="10" key="1">
    <citation type="submission" date="2024-07" db="EMBL/GenBank/DDBJ databases">
        <title>Two chromosome-level genome assemblies of Korean endemic species Abeliophyllum distichum and Forsythia ovata (Oleaceae).</title>
        <authorList>
            <person name="Jang H."/>
        </authorList>
    </citation>
    <scope>NUCLEOTIDE SEQUENCE [LARGE SCALE GENOMIC DNA]</scope>
</reference>
<evidence type="ECO:0000256" key="7">
    <source>
        <dbReference type="PROSITE-ProRule" id="PRU00339"/>
    </source>
</evidence>
<sequence>MLSTSSSDHRKNYYNSRSKGFLTPPPAWRTSWCSPPMPASEKKPRRSPQGKGDLFHVIHKVPPGDAPYVRAKHVQLIDKDPIKAISLFWAAINSGDRVDSALKDMAVVMKQLDRSDEAIEAIKSFRHLCPLESQESLDNILVELYKRSGRIQEEIEMLQLKLKQLEAGIAFGGKRTKIARSQGKKIQITIEKEYSRLLGNLAWAYMQQGDFKSAEEHYRKGLSFEPDKNKQCNLAVCLMHMNKLTEAKFLLQTVRVSSENEHVDESFTKSFERATQMLAELESQHVRKPMEQGGIDGFGANSLTGQGDADSARKMAQDSLFGAGRIPKIPFTQPRRCSFNGGAQRREWSVENAEGDADSARKMADDSRFCAGRILNSPFTQPRCLLSFNSGDQRRGWLVEDAEGGFCRKLSFEFTNGENKQFAANQNLESNFPEAMPQMSEKHLASVDGDWIKRAQGNLSRVDSEEEWKGVDFLACDGQKKPSMEEYNLPPELNFSGECTNFRETSEGDYGLSSNFTNACSLDLKAAKDDSENLKSAEELQKDWKVTDEFSMCESKKKSWADMVEEDEKELQIFSSSFGKAWDLTDKKFNDENVNTNIFFESPTLLNRAKDLSHKIDALDMKSGYHTQPENTASLKNQSVKRSLCFYQHQKQGNAEKHCPLPKKGLNFGGHSSIPSEDCTPTNRRNFMRRNRLQVFQDITRVHGSP</sequence>
<accession>A0ABD1R715</accession>
<feature type="region of interest" description="Disordered" evidence="8">
    <location>
        <begin position="340"/>
        <end position="359"/>
    </location>
</feature>
<dbReference type="SUPFAM" id="SSF48452">
    <property type="entry name" value="TPR-like"/>
    <property type="match status" value="1"/>
</dbReference>
<feature type="region of interest" description="Disordered" evidence="8">
    <location>
        <begin position="1"/>
        <end position="53"/>
    </location>
</feature>
<dbReference type="EMBL" id="JBFOLJ010000013">
    <property type="protein sequence ID" value="KAL2484183.1"/>
    <property type="molecule type" value="Genomic_DNA"/>
</dbReference>
<keyword evidence="2" id="KW-0677">Repeat</keyword>
<comment type="subcellular location">
    <subcellularLocation>
        <location evidence="1">Nucleus</location>
    </subcellularLocation>
</comment>
<dbReference type="SMART" id="SM00028">
    <property type="entry name" value="TPR"/>
    <property type="match status" value="1"/>
</dbReference>
<keyword evidence="4" id="KW-0175">Coiled coil</keyword>
<proteinExistence type="inferred from homology"/>
<evidence type="ECO:0000256" key="5">
    <source>
        <dbReference type="ARBA" id="ARBA00023242"/>
    </source>
</evidence>
<dbReference type="PANTHER" id="PTHR36326:SF4">
    <property type="entry name" value="PROTEIN POLLENLESS 3-LIKE 1"/>
    <property type="match status" value="1"/>
</dbReference>
<evidence type="ECO:0000256" key="8">
    <source>
        <dbReference type="SAM" id="MobiDB-lite"/>
    </source>
</evidence>
<name>A0ABD1R715_9LAMI</name>
<evidence type="ECO:0000256" key="6">
    <source>
        <dbReference type="ARBA" id="ARBA00025750"/>
    </source>
</evidence>
<comment type="similarity">
    <text evidence="6">Belongs to the MS5 protein family.</text>
</comment>
<keyword evidence="10" id="KW-1185">Reference proteome</keyword>
<dbReference type="GO" id="GO:0005634">
    <property type="term" value="C:nucleus"/>
    <property type="evidence" value="ECO:0007669"/>
    <property type="project" value="UniProtKB-SubCell"/>
</dbReference>
<dbReference type="InterPro" id="IPR044961">
    <property type="entry name" value="MS5/SDI1"/>
</dbReference>
<dbReference type="InterPro" id="IPR011990">
    <property type="entry name" value="TPR-like_helical_dom_sf"/>
</dbReference>
<evidence type="ECO:0000256" key="2">
    <source>
        <dbReference type="ARBA" id="ARBA00022737"/>
    </source>
</evidence>
<feature type="repeat" description="TPR" evidence="7">
    <location>
        <begin position="195"/>
        <end position="228"/>
    </location>
</feature>
<keyword evidence="3 7" id="KW-0802">TPR repeat</keyword>
<evidence type="ECO:0000256" key="1">
    <source>
        <dbReference type="ARBA" id="ARBA00004123"/>
    </source>
</evidence>
<dbReference type="PANTHER" id="PTHR36326">
    <property type="entry name" value="PROTEIN POLLENLESS 3-LIKE 2"/>
    <property type="match status" value="1"/>
</dbReference>
<evidence type="ECO:0000313" key="9">
    <source>
        <dbReference type="EMBL" id="KAL2484183.1"/>
    </source>
</evidence>
<comment type="caution">
    <text evidence="9">The sequence shown here is derived from an EMBL/GenBank/DDBJ whole genome shotgun (WGS) entry which is preliminary data.</text>
</comment>
<organism evidence="9 10">
    <name type="scientific">Forsythia ovata</name>
    <dbReference type="NCBI Taxonomy" id="205694"/>
    <lineage>
        <taxon>Eukaryota</taxon>
        <taxon>Viridiplantae</taxon>
        <taxon>Streptophyta</taxon>
        <taxon>Embryophyta</taxon>
        <taxon>Tracheophyta</taxon>
        <taxon>Spermatophyta</taxon>
        <taxon>Magnoliopsida</taxon>
        <taxon>eudicotyledons</taxon>
        <taxon>Gunneridae</taxon>
        <taxon>Pentapetalae</taxon>
        <taxon>asterids</taxon>
        <taxon>lamiids</taxon>
        <taxon>Lamiales</taxon>
        <taxon>Oleaceae</taxon>
        <taxon>Forsythieae</taxon>
        <taxon>Forsythia</taxon>
    </lineage>
</organism>
<evidence type="ECO:0000256" key="3">
    <source>
        <dbReference type="ARBA" id="ARBA00022803"/>
    </source>
</evidence>
<dbReference type="Gene3D" id="1.25.40.10">
    <property type="entry name" value="Tetratricopeptide repeat domain"/>
    <property type="match status" value="1"/>
</dbReference>
<feature type="region of interest" description="Disordered" evidence="8">
    <location>
        <begin position="290"/>
        <end position="311"/>
    </location>
</feature>
<dbReference type="Proteomes" id="UP001604277">
    <property type="component" value="Unassembled WGS sequence"/>
</dbReference>
<evidence type="ECO:0000256" key="4">
    <source>
        <dbReference type="ARBA" id="ARBA00023054"/>
    </source>
</evidence>
<dbReference type="PROSITE" id="PS50005">
    <property type="entry name" value="TPR"/>
    <property type="match status" value="1"/>
</dbReference>
<dbReference type="AlphaFoldDB" id="A0ABD1R715"/>
<gene>
    <name evidence="9" type="ORF">Fot_45627</name>
</gene>
<keyword evidence="5" id="KW-0539">Nucleus</keyword>
<evidence type="ECO:0000313" key="10">
    <source>
        <dbReference type="Proteomes" id="UP001604277"/>
    </source>
</evidence>
<dbReference type="InterPro" id="IPR019734">
    <property type="entry name" value="TPR_rpt"/>
</dbReference>
<protein>
    <submittedName>
        <fullName evidence="9">Protein POLLENLESS 3-like</fullName>
    </submittedName>
</protein>
<dbReference type="Pfam" id="PF00515">
    <property type="entry name" value="TPR_1"/>
    <property type="match status" value="1"/>
</dbReference>